<gene>
    <name evidence="1" type="ORF">LP422_05755</name>
</gene>
<reference evidence="1" key="1">
    <citation type="submission" date="2021-11" db="EMBL/GenBank/DDBJ databases">
        <title>Study of the species diversity of bacterial strains isolated from a unique natural object - Shulgan-Tash cave (Bashkiria).</title>
        <authorList>
            <person name="Sazanova A.L."/>
            <person name="Chirak E.R."/>
            <person name="Safronova V.I."/>
        </authorList>
    </citation>
    <scope>NUCLEOTIDE SEQUENCE</scope>
    <source>
        <strain evidence="1">P1</strain>
    </source>
</reference>
<dbReference type="EMBL" id="CP087977">
    <property type="protein sequence ID" value="UUZ45585.1"/>
    <property type="molecule type" value="Genomic_DNA"/>
</dbReference>
<dbReference type="Proteomes" id="UP001059663">
    <property type="component" value="Chromosome"/>
</dbReference>
<proteinExistence type="predicted"/>
<protein>
    <submittedName>
        <fullName evidence="1">Sulfotransferase</fullName>
    </submittedName>
</protein>
<evidence type="ECO:0000313" key="1">
    <source>
        <dbReference type="EMBL" id="UUZ45585.1"/>
    </source>
</evidence>
<name>A0AC61U6D7_9MICO</name>
<organism evidence="1 2">
    <name type="scientific">Janibacter limosus</name>
    <dbReference type="NCBI Taxonomy" id="53458"/>
    <lineage>
        <taxon>Bacteria</taxon>
        <taxon>Bacillati</taxon>
        <taxon>Actinomycetota</taxon>
        <taxon>Actinomycetes</taxon>
        <taxon>Micrococcales</taxon>
        <taxon>Intrasporangiaceae</taxon>
        <taxon>Janibacter</taxon>
    </lineage>
</organism>
<sequence length="47" mass="5113">MSQQVIIVGAPRSGTNMLRDVLTSAPGGVDVALRRDQLRVEARQPRP</sequence>
<accession>A0AC61U6D7</accession>
<evidence type="ECO:0000313" key="2">
    <source>
        <dbReference type="Proteomes" id="UP001059663"/>
    </source>
</evidence>